<evidence type="ECO:0000313" key="3">
    <source>
        <dbReference type="EMBL" id="RIJ33068.1"/>
    </source>
</evidence>
<feature type="signal peptide" evidence="1">
    <location>
        <begin position="1"/>
        <end position="28"/>
    </location>
</feature>
<reference evidence="3 4" key="1">
    <citation type="submission" date="2018-08" db="EMBL/GenBank/DDBJ databases">
        <title>Henriciella mobilis sp. nov., isolated from seawater.</title>
        <authorList>
            <person name="Cheng H."/>
            <person name="Wu Y.-H."/>
            <person name="Xu X.-W."/>
            <person name="Guo L.-L."/>
        </authorList>
    </citation>
    <scope>NUCLEOTIDE SEQUENCE [LARGE SCALE GENOMIC DNA]</scope>
    <source>
        <strain evidence="3 4">JN25</strain>
    </source>
</reference>
<dbReference type="Gene3D" id="2.60.40.1180">
    <property type="entry name" value="Golgi alpha-mannosidase II"/>
    <property type="match status" value="1"/>
</dbReference>
<dbReference type="InterPro" id="IPR006047">
    <property type="entry name" value="GH13_cat_dom"/>
</dbReference>
<dbReference type="PANTHER" id="PTHR10357">
    <property type="entry name" value="ALPHA-AMYLASE FAMILY MEMBER"/>
    <property type="match status" value="1"/>
</dbReference>
<dbReference type="SUPFAM" id="SSF51445">
    <property type="entry name" value="(Trans)glycosidases"/>
    <property type="match status" value="1"/>
</dbReference>
<dbReference type="CDD" id="cd11339">
    <property type="entry name" value="AmyAc_bac_CMD_like_2"/>
    <property type="match status" value="1"/>
</dbReference>
<feature type="domain" description="Glycosyl hydrolase family 13 catalytic" evidence="2">
    <location>
        <begin position="49"/>
        <end position="530"/>
    </location>
</feature>
<gene>
    <name evidence="3" type="ORF">D1223_04295</name>
</gene>
<dbReference type="OrthoDB" id="9800174at2"/>
<dbReference type="GO" id="GO:0005975">
    <property type="term" value="P:carbohydrate metabolic process"/>
    <property type="evidence" value="ECO:0007669"/>
    <property type="project" value="InterPro"/>
</dbReference>
<dbReference type="SMART" id="SM00642">
    <property type="entry name" value="Aamy"/>
    <property type="match status" value="1"/>
</dbReference>
<accession>A0A399RPE0</accession>
<sequence length="624" mass="68900">MTRTSAYLRAGVLATLLAAAGCTSLAQAPDAKPLPPLEDRLPQDEIIYFVMPDRFENGDPSNDRGGISGDRLDHGFDPTDNGFYHGGDLKGLTSRLDYIEALGATAIWLTPIFENKPVQGPPGLESAAYHGYWITDFTNVDPHLGTREDFKAFVEAAHARGMKVYMDIITNHTADVIQYRECSETAAPGDEVGEEGCVYRSKGAYPWTTEGGPDGPVINEGFLGSDAAYQTAENFKALDNPDWAYHPFVPANEASAKTPAWLNDPIYYHNRGNSAFEGESSRFGDFAGLDDLMTEDPRVVAGFIDIYKQWITDYRVDGFRIDTAKHVNPEFWQAFVPAMEAHARSLGIHHFHVFGEVYEFDAGRLSAYTTRDRLTSVLDFALQSVLQDIVVNGAPARRLEELFEVDHSYADGLETAAILPTFLGNHDMGRFAGFLREADPDMTDEEMLARLKLAHAMLIFSRGVPTIYYGDEQGFVSDGHDRAARENMFESQVADYNDNDLVGTQATTGDVNFDTRHPLFSAIAEMAATRMAHPALRRGKQVIRHSDEEGGLFAMSRFNEDRTREYLIVFNADEEARTLNLSVSGLSAEWASLHGDCAPAASSPGSYPITVAPLDFLVCYSEQG</sequence>
<dbReference type="PANTHER" id="PTHR10357:SF209">
    <property type="entry name" value="PERIPLASMIC ALPHA-AMYLASE"/>
    <property type="match status" value="1"/>
</dbReference>
<dbReference type="Proteomes" id="UP000266385">
    <property type="component" value="Unassembled WGS sequence"/>
</dbReference>
<name>A0A399RPE0_9PROT</name>
<dbReference type="PROSITE" id="PS51257">
    <property type="entry name" value="PROKAR_LIPOPROTEIN"/>
    <property type="match status" value="1"/>
</dbReference>
<keyword evidence="4" id="KW-1185">Reference proteome</keyword>
<feature type="chain" id="PRO_5017178586" evidence="1">
    <location>
        <begin position="29"/>
        <end position="624"/>
    </location>
</feature>
<organism evidence="3 4">
    <name type="scientific">Henriciella mobilis</name>
    <dbReference type="NCBI Taxonomy" id="2305467"/>
    <lineage>
        <taxon>Bacteria</taxon>
        <taxon>Pseudomonadati</taxon>
        <taxon>Pseudomonadota</taxon>
        <taxon>Alphaproteobacteria</taxon>
        <taxon>Hyphomonadales</taxon>
        <taxon>Hyphomonadaceae</taxon>
        <taxon>Henriciella</taxon>
    </lineage>
</organism>
<evidence type="ECO:0000256" key="1">
    <source>
        <dbReference type="SAM" id="SignalP"/>
    </source>
</evidence>
<dbReference type="InterPro" id="IPR013780">
    <property type="entry name" value="Glyco_hydro_b"/>
</dbReference>
<dbReference type="AlphaFoldDB" id="A0A399RPE0"/>
<dbReference type="EMBL" id="QWFX01000005">
    <property type="protein sequence ID" value="RIJ33068.1"/>
    <property type="molecule type" value="Genomic_DNA"/>
</dbReference>
<keyword evidence="1" id="KW-0732">Signal</keyword>
<dbReference type="Pfam" id="PF00128">
    <property type="entry name" value="Alpha-amylase"/>
    <property type="match status" value="1"/>
</dbReference>
<dbReference type="Gene3D" id="3.20.20.80">
    <property type="entry name" value="Glycosidases"/>
    <property type="match status" value="2"/>
</dbReference>
<comment type="caution">
    <text evidence="3">The sequence shown here is derived from an EMBL/GenBank/DDBJ whole genome shotgun (WGS) entry which is preliminary data.</text>
</comment>
<evidence type="ECO:0000313" key="4">
    <source>
        <dbReference type="Proteomes" id="UP000266385"/>
    </source>
</evidence>
<dbReference type="InterPro" id="IPR017853">
    <property type="entry name" value="GH"/>
</dbReference>
<proteinExistence type="predicted"/>
<dbReference type="RefSeq" id="WP_119375146.1">
    <property type="nucleotide sequence ID" value="NZ_QWFX01000005.1"/>
</dbReference>
<evidence type="ECO:0000259" key="2">
    <source>
        <dbReference type="SMART" id="SM00642"/>
    </source>
</evidence>
<protein>
    <submittedName>
        <fullName evidence="3">Alpha-amylase</fullName>
    </submittedName>
</protein>